<evidence type="ECO:0000259" key="8">
    <source>
        <dbReference type="Pfam" id="PF02687"/>
    </source>
</evidence>
<reference evidence="10" key="1">
    <citation type="journal article" date="2019" name="Int. J. Syst. Evol. Microbiol.">
        <title>The Global Catalogue of Microorganisms (GCM) 10K type strain sequencing project: providing services to taxonomists for standard genome sequencing and annotation.</title>
        <authorList>
            <consortium name="The Broad Institute Genomics Platform"/>
            <consortium name="The Broad Institute Genome Sequencing Center for Infectious Disease"/>
            <person name="Wu L."/>
            <person name="Ma J."/>
        </authorList>
    </citation>
    <scope>NUCLEOTIDE SEQUENCE [LARGE SCALE GENOMIC DNA]</scope>
    <source>
        <strain evidence="10">CGMCC 4.7152</strain>
    </source>
</reference>
<sequence length="888" mass="92250">MLWLLVHGIQHAPRRLVLAAVGVAFPVAVLAATLLLVDDASRAMTRTALAPVQVDMRALATTVNGDGTATARLLAGVGGVQRAERFASAAVTVSVPGSAPLPARLFAVDPEYLAHHPWVKITEGRLGGGLLMSQPLRATAGFTGPAAVTVGLPAGGEEAPPSVTLPVTGTADLRAATTWFAIPYGDAQGDIASVPRAVVVDYATFERQFLPLLRQAQGAQPALNPSTTDLPPVTLETHLTVDHNAYPADPAQALLFSNRLRRVLEQRSPDIIVADNAAEVLDMARVDATNARILFLLLGIPGALVAAGLGLAAASALAEAQRREDALLDLRGATGRQLARLAAAHAIVAGALGAVLGLVLAALAVGAATGRQVWRELPPDRLAVVVAVALAGGALTVAVRVVPLVRAVRRGQVAVERRVLERGWAPGWRRSRLDLIAIAVGACILLINLAAGGLKQVPIEGQTLALAFYVLLAPIALWLGISLLAVRGLSALLTRRTAPQRARALTTWTAAALRWLGRRPARTGVALVLGTLAVAFGTNVVTFVATYHAAQHNDRQAGFGADLRITPPDDPARLGGPATTPSHPDIAAITPIRLLPARVGTDRKSVLAIDPATFPQASRVAPELLDGEGVEALRRDPQATLVHAEIADGFALGVGDTLTLTLFPDAEGDARNLKLRIAGVYRSFAPNEPFSELVMNAAALPGPAPAPDYFMARVVPGRPPAGVAADLRDAVPGQTVQTMDQSRLNEQRSLTALNLRALGRLESVTAGLAAAVGVAVLGAFLVLERRRETAILRACGATTRQILTPPATEGAIATVGSLVIGMPIGVGVSALAIRILGLFFSLRPPLLVLPAGTLALLAGCLVVTSLVALGVTLRRVTRATPAAVLREP</sequence>
<evidence type="ECO:0000256" key="2">
    <source>
        <dbReference type="ARBA" id="ARBA00005236"/>
    </source>
</evidence>
<dbReference type="Pfam" id="PF02687">
    <property type="entry name" value="FtsX"/>
    <property type="match status" value="1"/>
</dbReference>
<evidence type="ECO:0000256" key="7">
    <source>
        <dbReference type="SAM" id="Phobius"/>
    </source>
</evidence>
<feature type="transmembrane region" description="Helical" evidence="7">
    <location>
        <begin position="810"/>
        <end position="840"/>
    </location>
</feature>
<keyword evidence="3" id="KW-1003">Cell membrane</keyword>
<evidence type="ECO:0000256" key="5">
    <source>
        <dbReference type="ARBA" id="ARBA00022989"/>
    </source>
</evidence>
<dbReference type="PANTHER" id="PTHR30489">
    <property type="entry name" value="LIPOPROTEIN-RELEASING SYSTEM TRANSMEMBRANE PROTEIN LOLE"/>
    <property type="match status" value="1"/>
</dbReference>
<feature type="transmembrane region" description="Helical" evidence="7">
    <location>
        <begin position="435"/>
        <end position="454"/>
    </location>
</feature>
<keyword evidence="4 7" id="KW-0812">Transmembrane</keyword>
<gene>
    <name evidence="9" type="ORF">ACFPIJ_28685</name>
</gene>
<proteinExistence type="inferred from homology"/>
<protein>
    <submittedName>
        <fullName evidence="9">ABC transporter permease</fullName>
    </submittedName>
</protein>
<feature type="transmembrane region" description="Helical" evidence="7">
    <location>
        <begin position="524"/>
        <end position="547"/>
    </location>
</feature>
<dbReference type="PANTHER" id="PTHR30489:SF0">
    <property type="entry name" value="LIPOPROTEIN-RELEASING SYSTEM TRANSMEMBRANE PROTEIN LOLE"/>
    <property type="match status" value="1"/>
</dbReference>
<feature type="transmembrane region" description="Helical" evidence="7">
    <location>
        <begin position="382"/>
        <end position="402"/>
    </location>
</feature>
<evidence type="ECO:0000256" key="4">
    <source>
        <dbReference type="ARBA" id="ARBA00022692"/>
    </source>
</evidence>
<organism evidence="9 10">
    <name type="scientific">Dactylosporangium cerinum</name>
    <dbReference type="NCBI Taxonomy" id="1434730"/>
    <lineage>
        <taxon>Bacteria</taxon>
        <taxon>Bacillati</taxon>
        <taxon>Actinomycetota</taxon>
        <taxon>Actinomycetes</taxon>
        <taxon>Micromonosporales</taxon>
        <taxon>Micromonosporaceae</taxon>
        <taxon>Dactylosporangium</taxon>
    </lineage>
</organism>
<dbReference type="EMBL" id="JBHSIU010000039">
    <property type="protein sequence ID" value="MFC5001803.1"/>
    <property type="molecule type" value="Genomic_DNA"/>
</dbReference>
<keyword evidence="10" id="KW-1185">Reference proteome</keyword>
<feature type="transmembrane region" description="Helical" evidence="7">
    <location>
        <begin position="764"/>
        <end position="783"/>
    </location>
</feature>
<dbReference type="RefSeq" id="WP_380119280.1">
    <property type="nucleotide sequence ID" value="NZ_JBHSIU010000039.1"/>
</dbReference>
<feature type="domain" description="ABC3 transporter permease C-terminal" evidence="8">
    <location>
        <begin position="765"/>
        <end position="875"/>
    </location>
</feature>
<name>A0ABV9W362_9ACTN</name>
<feature type="transmembrane region" description="Helical" evidence="7">
    <location>
        <begin position="16"/>
        <end position="37"/>
    </location>
</feature>
<feature type="transmembrane region" description="Helical" evidence="7">
    <location>
        <begin position="846"/>
        <end position="869"/>
    </location>
</feature>
<accession>A0ABV9W362</accession>
<keyword evidence="5 7" id="KW-1133">Transmembrane helix</keyword>
<dbReference type="Proteomes" id="UP001595912">
    <property type="component" value="Unassembled WGS sequence"/>
</dbReference>
<evidence type="ECO:0000256" key="1">
    <source>
        <dbReference type="ARBA" id="ARBA00004651"/>
    </source>
</evidence>
<comment type="subcellular location">
    <subcellularLocation>
        <location evidence="1">Cell membrane</location>
        <topology evidence="1">Multi-pass membrane protein</topology>
    </subcellularLocation>
</comment>
<comment type="similarity">
    <text evidence="2">Belongs to the ABC-4 integral membrane protein family. LolC/E subfamily.</text>
</comment>
<comment type="caution">
    <text evidence="9">The sequence shown here is derived from an EMBL/GenBank/DDBJ whole genome shotgun (WGS) entry which is preliminary data.</text>
</comment>
<dbReference type="InterPro" id="IPR051447">
    <property type="entry name" value="Lipoprotein-release_system"/>
</dbReference>
<feature type="transmembrane region" description="Helical" evidence="7">
    <location>
        <begin position="466"/>
        <end position="486"/>
    </location>
</feature>
<evidence type="ECO:0000256" key="6">
    <source>
        <dbReference type="ARBA" id="ARBA00023136"/>
    </source>
</evidence>
<evidence type="ECO:0000256" key="3">
    <source>
        <dbReference type="ARBA" id="ARBA00022475"/>
    </source>
</evidence>
<feature type="transmembrane region" description="Helical" evidence="7">
    <location>
        <begin position="338"/>
        <end position="362"/>
    </location>
</feature>
<evidence type="ECO:0000313" key="10">
    <source>
        <dbReference type="Proteomes" id="UP001595912"/>
    </source>
</evidence>
<dbReference type="InterPro" id="IPR003838">
    <property type="entry name" value="ABC3_permease_C"/>
</dbReference>
<evidence type="ECO:0000313" key="9">
    <source>
        <dbReference type="EMBL" id="MFC5001803.1"/>
    </source>
</evidence>
<keyword evidence="6 7" id="KW-0472">Membrane</keyword>